<gene>
    <name evidence="4" type="ORF">M0813_08433</name>
</gene>
<dbReference type="InterPro" id="IPR050227">
    <property type="entry name" value="Rab"/>
</dbReference>
<dbReference type="PROSITE" id="PS51421">
    <property type="entry name" value="RAS"/>
    <property type="match status" value="1"/>
</dbReference>
<evidence type="ECO:0000313" key="5">
    <source>
        <dbReference type="Proteomes" id="UP001150062"/>
    </source>
</evidence>
<proteinExistence type="predicted"/>
<dbReference type="PROSITE" id="PS51419">
    <property type="entry name" value="RAB"/>
    <property type="match status" value="1"/>
</dbReference>
<dbReference type="SMART" id="SM00175">
    <property type="entry name" value="RAB"/>
    <property type="match status" value="1"/>
</dbReference>
<dbReference type="CDD" id="cd01860">
    <property type="entry name" value="Rab5_related"/>
    <property type="match status" value="1"/>
</dbReference>
<evidence type="ECO:0000256" key="2">
    <source>
        <dbReference type="ARBA" id="ARBA00023134"/>
    </source>
</evidence>
<dbReference type="Gene3D" id="3.40.50.300">
    <property type="entry name" value="P-loop containing nucleotide triphosphate hydrolases"/>
    <property type="match status" value="1"/>
</dbReference>
<name>A0ABQ8XA28_9EUKA</name>
<dbReference type="EMBL" id="JAOAOG010000325">
    <property type="protein sequence ID" value="KAJ6228934.1"/>
    <property type="molecule type" value="Genomic_DNA"/>
</dbReference>
<sequence length="257" mass="28805">MSDQTNLDFKIVLLGDSSVGKSSLVLRLCKNKFSENLEPTIGGSCVIQNIEIDESEVKLKIWDTAGQERFHSLTPLYYRGAKGALIVYDITNFGSFERAKDWIFELRENGEQDSKIILVGNKIDLEAKTVVKDTTAQKFADKNGLYFFETSAKTGEGVNQVFFALAQMLLGKNDSTFEKQNSQTEHSTNFDQENKDNNSVSQKVKLALKAEAEAEDEDGISSNTVVSQLINEKINIAIKRLASTKEKSKTKVCYYWV</sequence>
<dbReference type="InterPro" id="IPR005225">
    <property type="entry name" value="Small_GTP-bd"/>
</dbReference>
<feature type="region of interest" description="Disordered" evidence="3">
    <location>
        <begin position="178"/>
        <end position="198"/>
    </location>
</feature>
<keyword evidence="5" id="KW-1185">Reference proteome</keyword>
<dbReference type="SMART" id="SM00176">
    <property type="entry name" value="RAN"/>
    <property type="match status" value="1"/>
</dbReference>
<dbReference type="PANTHER" id="PTHR47977">
    <property type="entry name" value="RAS-RELATED PROTEIN RAB"/>
    <property type="match status" value="1"/>
</dbReference>
<comment type="caution">
    <text evidence="4">The sequence shown here is derived from an EMBL/GenBank/DDBJ whole genome shotgun (WGS) entry which is preliminary data.</text>
</comment>
<dbReference type="Pfam" id="PF00071">
    <property type="entry name" value="Ras"/>
    <property type="match status" value="1"/>
</dbReference>
<keyword evidence="1" id="KW-0547">Nucleotide-binding</keyword>
<keyword evidence="2" id="KW-0342">GTP-binding</keyword>
<dbReference type="InterPro" id="IPR001806">
    <property type="entry name" value="Small_GTPase"/>
</dbReference>
<dbReference type="SUPFAM" id="SSF52540">
    <property type="entry name" value="P-loop containing nucleoside triphosphate hydrolases"/>
    <property type="match status" value="1"/>
</dbReference>
<organism evidence="4 5">
    <name type="scientific">Anaeramoeba flamelloides</name>
    <dbReference type="NCBI Taxonomy" id="1746091"/>
    <lineage>
        <taxon>Eukaryota</taxon>
        <taxon>Metamonada</taxon>
        <taxon>Anaeramoebidae</taxon>
        <taxon>Anaeramoeba</taxon>
    </lineage>
</organism>
<dbReference type="PROSITE" id="PS51420">
    <property type="entry name" value="RHO"/>
    <property type="match status" value="1"/>
</dbReference>
<dbReference type="PRINTS" id="PR00449">
    <property type="entry name" value="RASTRNSFRMNG"/>
</dbReference>
<dbReference type="Proteomes" id="UP001150062">
    <property type="component" value="Unassembled WGS sequence"/>
</dbReference>
<protein>
    <submittedName>
        <fullName evidence="4">Ras and ef-hand domain-containing protein</fullName>
    </submittedName>
</protein>
<dbReference type="SMART" id="SM00174">
    <property type="entry name" value="RHO"/>
    <property type="match status" value="1"/>
</dbReference>
<evidence type="ECO:0000256" key="1">
    <source>
        <dbReference type="ARBA" id="ARBA00022741"/>
    </source>
</evidence>
<evidence type="ECO:0000256" key="3">
    <source>
        <dbReference type="SAM" id="MobiDB-lite"/>
    </source>
</evidence>
<dbReference type="NCBIfam" id="TIGR00231">
    <property type="entry name" value="small_GTP"/>
    <property type="match status" value="1"/>
</dbReference>
<dbReference type="SMART" id="SM00173">
    <property type="entry name" value="RAS"/>
    <property type="match status" value="1"/>
</dbReference>
<dbReference type="InterPro" id="IPR027417">
    <property type="entry name" value="P-loop_NTPase"/>
</dbReference>
<accession>A0ABQ8XA28</accession>
<reference evidence="4" key="1">
    <citation type="submission" date="2022-08" db="EMBL/GenBank/DDBJ databases">
        <title>Novel sulfate-reducing endosymbionts in the free-living metamonad Anaeramoeba.</title>
        <authorList>
            <person name="Jerlstrom-Hultqvist J."/>
            <person name="Cepicka I."/>
            <person name="Gallot-Lavallee L."/>
            <person name="Salas-Leiva D."/>
            <person name="Curtis B.A."/>
            <person name="Zahonova K."/>
            <person name="Pipaliya S."/>
            <person name="Dacks J."/>
            <person name="Roger A.J."/>
        </authorList>
    </citation>
    <scope>NUCLEOTIDE SEQUENCE</scope>
    <source>
        <strain evidence="4">Schooner1</strain>
    </source>
</reference>
<evidence type="ECO:0000313" key="4">
    <source>
        <dbReference type="EMBL" id="KAJ6228934.1"/>
    </source>
</evidence>